<name>X0UEV4_9ZZZZ</name>
<organism evidence="1">
    <name type="scientific">marine sediment metagenome</name>
    <dbReference type="NCBI Taxonomy" id="412755"/>
    <lineage>
        <taxon>unclassified sequences</taxon>
        <taxon>metagenomes</taxon>
        <taxon>ecological metagenomes</taxon>
    </lineage>
</organism>
<reference evidence="1" key="1">
    <citation type="journal article" date="2014" name="Front. Microbiol.">
        <title>High frequency of phylogenetically diverse reductive dehalogenase-homologous genes in deep subseafloor sedimentary metagenomes.</title>
        <authorList>
            <person name="Kawai M."/>
            <person name="Futagami T."/>
            <person name="Toyoda A."/>
            <person name="Takaki Y."/>
            <person name="Nishi S."/>
            <person name="Hori S."/>
            <person name="Arai W."/>
            <person name="Tsubouchi T."/>
            <person name="Morono Y."/>
            <person name="Uchiyama I."/>
            <person name="Ito T."/>
            <person name="Fujiyama A."/>
            <person name="Inagaki F."/>
            <person name="Takami H."/>
        </authorList>
    </citation>
    <scope>NUCLEOTIDE SEQUENCE</scope>
    <source>
        <strain evidence="1">Expedition CK06-06</strain>
    </source>
</reference>
<sequence length="53" mass="5828">PADLRADRVLADSTSLGELFERLAELDDTNCLILELEKHVRVVQAFWGGTDAG</sequence>
<dbReference type="AlphaFoldDB" id="X0UEV4"/>
<gene>
    <name evidence="1" type="ORF">S01H1_34501</name>
</gene>
<comment type="caution">
    <text evidence="1">The sequence shown here is derived from an EMBL/GenBank/DDBJ whole genome shotgun (WGS) entry which is preliminary data.</text>
</comment>
<dbReference type="EMBL" id="BARS01021481">
    <property type="protein sequence ID" value="GAG04125.1"/>
    <property type="molecule type" value="Genomic_DNA"/>
</dbReference>
<proteinExistence type="predicted"/>
<protein>
    <submittedName>
        <fullName evidence="1">Uncharacterized protein</fullName>
    </submittedName>
</protein>
<accession>X0UEV4</accession>
<evidence type="ECO:0000313" key="1">
    <source>
        <dbReference type="EMBL" id="GAG04125.1"/>
    </source>
</evidence>
<feature type="non-terminal residue" evidence="1">
    <location>
        <position position="1"/>
    </location>
</feature>